<gene>
    <name evidence="2" type="ORF">P154DRAFT_294830</name>
</gene>
<dbReference type="EMBL" id="ML977616">
    <property type="protein sequence ID" value="KAF1997160.1"/>
    <property type="molecule type" value="Genomic_DNA"/>
</dbReference>
<evidence type="ECO:0000313" key="2">
    <source>
        <dbReference type="EMBL" id="KAF1997160.1"/>
    </source>
</evidence>
<sequence length="128" mass="14857">MRTPHCMDWRRDYVAHPVNQLEAQPGHDNGGAEHVPLQCRKPLEMKCWWLQQKSPEGGSVVRRPFLLFCSLLWGLCFYWCGNIQVVAVIERLGRWIGWYQVDDEIPIRDAAGSEYHEEQIVTPGPLQN</sequence>
<name>A0A6A5W5M0_9PLEO</name>
<keyword evidence="1" id="KW-0472">Membrane</keyword>
<proteinExistence type="predicted"/>
<feature type="transmembrane region" description="Helical" evidence="1">
    <location>
        <begin position="65"/>
        <end position="89"/>
    </location>
</feature>
<reference evidence="2" key="1">
    <citation type="journal article" date="2020" name="Stud. Mycol.">
        <title>101 Dothideomycetes genomes: a test case for predicting lifestyles and emergence of pathogens.</title>
        <authorList>
            <person name="Haridas S."/>
            <person name="Albert R."/>
            <person name="Binder M."/>
            <person name="Bloem J."/>
            <person name="Labutti K."/>
            <person name="Salamov A."/>
            <person name="Andreopoulos B."/>
            <person name="Baker S."/>
            <person name="Barry K."/>
            <person name="Bills G."/>
            <person name="Bluhm B."/>
            <person name="Cannon C."/>
            <person name="Castanera R."/>
            <person name="Culley D."/>
            <person name="Daum C."/>
            <person name="Ezra D."/>
            <person name="Gonzalez J."/>
            <person name="Henrissat B."/>
            <person name="Kuo A."/>
            <person name="Liang C."/>
            <person name="Lipzen A."/>
            <person name="Lutzoni F."/>
            <person name="Magnuson J."/>
            <person name="Mondo S."/>
            <person name="Nolan M."/>
            <person name="Ohm R."/>
            <person name="Pangilinan J."/>
            <person name="Park H.-J."/>
            <person name="Ramirez L."/>
            <person name="Alfaro M."/>
            <person name="Sun H."/>
            <person name="Tritt A."/>
            <person name="Yoshinaga Y."/>
            <person name="Zwiers L.-H."/>
            <person name="Turgeon B."/>
            <person name="Goodwin S."/>
            <person name="Spatafora J."/>
            <person name="Crous P."/>
            <person name="Grigoriev I."/>
        </authorList>
    </citation>
    <scope>NUCLEOTIDE SEQUENCE</scope>
    <source>
        <strain evidence="2">CBS 123094</strain>
    </source>
</reference>
<protein>
    <submittedName>
        <fullName evidence="2">Uncharacterized protein</fullName>
    </submittedName>
</protein>
<evidence type="ECO:0000313" key="3">
    <source>
        <dbReference type="Proteomes" id="UP000799779"/>
    </source>
</evidence>
<organism evidence="2 3">
    <name type="scientific">Amniculicola lignicola CBS 123094</name>
    <dbReference type="NCBI Taxonomy" id="1392246"/>
    <lineage>
        <taxon>Eukaryota</taxon>
        <taxon>Fungi</taxon>
        <taxon>Dikarya</taxon>
        <taxon>Ascomycota</taxon>
        <taxon>Pezizomycotina</taxon>
        <taxon>Dothideomycetes</taxon>
        <taxon>Pleosporomycetidae</taxon>
        <taxon>Pleosporales</taxon>
        <taxon>Amniculicolaceae</taxon>
        <taxon>Amniculicola</taxon>
    </lineage>
</organism>
<keyword evidence="3" id="KW-1185">Reference proteome</keyword>
<evidence type="ECO:0000256" key="1">
    <source>
        <dbReference type="SAM" id="Phobius"/>
    </source>
</evidence>
<accession>A0A6A5W5M0</accession>
<dbReference type="AlphaFoldDB" id="A0A6A5W5M0"/>
<keyword evidence="1" id="KW-1133">Transmembrane helix</keyword>
<keyword evidence="1" id="KW-0812">Transmembrane</keyword>
<dbReference type="Proteomes" id="UP000799779">
    <property type="component" value="Unassembled WGS sequence"/>
</dbReference>